<evidence type="ECO:0000256" key="6">
    <source>
        <dbReference type="ARBA" id="ARBA00022989"/>
    </source>
</evidence>
<protein>
    <recommendedName>
        <fullName evidence="4 11">MICOS complex subunit MIC12</fullName>
    </recommendedName>
    <alternativeName>
        <fullName evidence="10 11">Altered inheritance of mitochondria protein 5, mitochondrial</fullName>
    </alternativeName>
    <alternativeName>
        <fullName evidence="9 11">Found in mitochondrial proteome protein 51</fullName>
    </alternativeName>
</protein>
<evidence type="ECO:0000313" key="14">
    <source>
        <dbReference type="Proteomes" id="UP000005222"/>
    </source>
</evidence>
<evidence type="ECO:0000256" key="7">
    <source>
        <dbReference type="ARBA" id="ARBA00023128"/>
    </source>
</evidence>
<gene>
    <name evidence="12" type="primary">Piso0_004399</name>
    <name evidence="12" type="ORF">GNLVRS01_PISO0K16026g</name>
    <name evidence="13" type="ORF">GNLVRS01_PISO0L16027g</name>
</gene>
<evidence type="ECO:0000256" key="1">
    <source>
        <dbReference type="ARBA" id="ARBA00002689"/>
    </source>
</evidence>
<reference evidence="12" key="1">
    <citation type="submission" date="2011-10" db="EMBL/GenBank/DDBJ databases">
        <authorList>
            <person name="Genoscope - CEA"/>
        </authorList>
    </citation>
    <scope>NUCLEOTIDE SEQUENCE</scope>
</reference>
<name>G8Y8P6_PICSO</name>
<comment type="function">
    <text evidence="1 11">Component of the MICOS complex, a large protein complex of the mitochondrial inner membrane that plays crucial roles in the maintenance of crista junctions, inner membrane architecture, and formation of contact sites to the outer membrane.</text>
</comment>
<evidence type="ECO:0000313" key="13">
    <source>
        <dbReference type="EMBL" id="CCE84841.1"/>
    </source>
</evidence>
<reference evidence="14" key="2">
    <citation type="journal article" date="2012" name="G3 (Bethesda)">
        <title>Pichia sorbitophila, an interspecies yeast hybrid reveals early steps of genome resolution following polyploidization.</title>
        <authorList>
            <person name="Leh Louis V."/>
            <person name="Despons L."/>
            <person name="Friedrich A."/>
            <person name="Martin T."/>
            <person name="Durrens P."/>
            <person name="Casaregola S."/>
            <person name="Neuveglise C."/>
            <person name="Fairhead C."/>
            <person name="Marck C."/>
            <person name="Cruz J.A."/>
            <person name="Straub M.L."/>
            <person name="Kugler V."/>
            <person name="Sacerdot C."/>
            <person name="Uzunov Z."/>
            <person name="Thierry A."/>
            <person name="Weiss S."/>
            <person name="Bleykasten C."/>
            <person name="De Montigny J."/>
            <person name="Jacques N."/>
            <person name="Jung P."/>
            <person name="Lemaire M."/>
            <person name="Mallet S."/>
            <person name="Morel G."/>
            <person name="Richard G.F."/>
            <person name="Sarkar A."/>
            <person name="Savel G."/>
            <person name="Schacherer J."/>
            <person name="Seret M.L."/>
            <person name="Talla E."/>
            <person name="Samson G."/>
            <person name="Jubin C."/>
            <person name="Poulain J."/>
            <person name="Vacherie B."/>
            <person name="Barbe V."/>
            <person name="Pelletier E."/>
            <person name="Sherman D.J."/>
            <person name="Westhof E."/>
            <person name="Weissenbach J."/>
            <person name="Baret P.V."/>
            <person name="Wincker P."/>
            <person name="Gaillardin C."/>
            <person name="Dujon B."/>
            <person name="Souciet J.L."/>
        </authorList>
    </citation>
    <scope>NUCLEOTIDE SEQUENCE [LARGE SCALE GENOMIC DNA]</scope>
    <source>
        <strain evidence="14">ATCC MYA-4447 / BCRC 22081 / CBS 7064 / NBRC 10061 / NRRL Y-12695</strain>
    </source>
</reference>
<proteinExistence type="inferred from homology"/>
<dbReference type="GO" id="GO:0061617">
    <property type="term" value="C:MICOS complex"/>
    <property type="evidence" value="ECO:0007669"/>
    <property type="project" value="UniProtKB-UniRule"/>
</dbReference>
<dbReference type="InterPro" id="IPR031463">
    <property type="entry name" value="Mic12"/>
</dbReference>
<keyword evidence="11" id="KW-0999">Mitochondrion inner membrane</keyword>
<evidence type="ECO:0000313" key="12">
    <source>
        <dbReference type="EMBL" id="CCE83810.1"/>
    </source>
</evidence>
<keyword evidence="7 11" id="KW-0496">Mitochondrion</keyword>
<organism evidence="12 14">
    <name type="scientific">Pichia sorbitophila (strain ATCC MYA-4447 / BCRC 22081 / CBS 7064 / NBRC 10061 / NRRL Y-12695)</name>
    <name type="common">Hybrid yeast</name>
    <dbReference type="NCBI Taxonomy" id="559304"/>
    <lineage>
        <taxon>Eukaryota</taxon>
        <taxon>Fungi</taxon>
        <taxon>Dikarya</taxon>
        <taxon>Ascomycota</taxon>
        <taxon>Saccharomycotina</taxon>
        <taxon>Pichiomycetes</taxon>
        <taxon>Debaryomycetaceae</taxon>
        <taxon>Millerozyma</taxon>
    </lineage>
</organism>
<keyword evidence="8" id="KW-0472">Membrane</keyword>
<dbReference type="OrthoDB" id="4037694at2759"/>
<dbReference type="EMBL" id="FO082049">
    <property type="protein sequence ID" value="CCE83810.1"/>
    <property type="molecule type" value="Genomic_DNA"/>
</dbReference>
<dbReference type="Proteomes" id="UP000005222">
    <property type="component" value="Chromosome K"/>
</dbReference>
<accession>G8Y8P6</accession>
<evidence type="ECO:0000256" key="8">
    <source>
        <dbReference type="ARBA" id="ARBA00023136"/>
    </source>
</evidence>
<dbReference type="AlphaFoldDB" id="G8Y8P6"/>
<comment type="subunit">
    <text evidence="11">Component of the mitochondrial contact site and cristae organizing system (MICOS) complex.</text>
</comment>
<evidence type="ECO:0000256" key="10">
    <source>
        <dbReference type="ARBA" id="ARBA00032985"/>
    </source>
</evidence>
<dbReference type="HOGENOM" id="CLU_134520_0_0_1"/>
<evidence type="ECO:0000256" key="2">
    <source>
        <dbReference type="ARBA" id="ARBA00004370"/>
    </source>
</evidence>
<sequence length="124" mass="13982">MGGRIHGFLGGVLLTSALTYYTGEYIKKNKEFVSQQLKASNNIINENILSDASSRKLPEPEDKSIQYTSRAGVLETSKDIWNNEIISAVNWLYSIDWYKWGVVADEKLVSLSDKIAEQIVPKKN</sequence>
<dbReference type="InParanoid" id="G8Y8P6"/>
<evidence type="ECO:0000256" key="3">
    <source>
        <dbReference type="ARBA" id="ARBA00009188"/>
    </source>
</evidence>
<keyword evidence="14" id="KW-1185">Reference proteome</keyword>
<dbReference type="EMBL" id="FO082048">
    <property type="protein sequence ID" value="CCE84841.1"/>
    <property type="molecule type" value="Genomic_DNA"/>
</dbReference>
<dbReference type="GO" id="GO:0044284">
    <property type="term" value="C:mitochondrial crista junction"/>
    <property type="evidence" value="ECO:0007669"/>
    <property type="project" value="InterPro"/>
</dbReference>
<comment type="subcellular location">
    <subcellularLocation>
        <location evidence="2">Membrane</location>
    </subcellularLocation>
    <subcellularLocation>
        <location evidence="11">Mitochondrion inner membrane</location>
        <topology evidence="11">Single-pass membrane protein</topology>
    </subcellularLocation>
</comment>
<dbReference type="Pfam" id="PF17050">
    <property type="entry name" value="AIM5"/>
    <property type="match status" value="1"/>
</dbReference>
<dbReference type="Proteomes" id="UP000005222">
    <property type="component" value="Chromosome L"/>
</dbReference>
<keyword evidence="6" id="KW-1133">Transmembrane helix</keyword>
<dbReference type="GO" id="GO:0042407">
    <property type="term" value="P:cristae formation"/>
    <property type="evidence" value="ECO:0007669"/>
    <property type="project" value="InterPro"/>
</dbReference>
<evidence type="ECO:0000256" key="9">
    <source>
        <dbReference type="ARBA" id="ARBA00032159"/>
    </source>
</evidence>
<evidence type="ECO:0000256" key="5">
    <source>
        <dbReference type="ARBA" id="ARBA00022692"/>
    </source>
</evidence>
<evidence type="ECO:0000256" key="11">
    <source>
        <dbReference type="RuleBase" id="RU363010"/>
    </source>
</evidence>
<dbReference type="eggNOG" id="ENOG502SC1K">
    <property type="taxonomic scope" value="Eukaryota"/>
</dbReference>
<evidence type="ECO:0000256" key="4">
    <source>
        <dbReference type="ARBA" id="ARBA00018170"/>
    </source>
</evidence>
<comment type="similarity">
    <text evidence="3 11">Belongs to the MICOS complex subunit Mic12 family.</text>
</comment>
<keyword evidence="5" id="KW-0812">Transmembrane</keyword>